<gene>
    <name evidence="1" type="ORF">FQN60_013147</name>
</gene>
<comment type="caution">
    <text evidence="1">The sequence shown here is derived from an EMBL/GenBank/DDBJ whole genome shotgun (WGS) entry which is preliminary data.</text>
</comment>
<evidence type="ECO:0000313" key="1">
    <source>
        <dbReference type="EMBL" id="KAA8589782.1"/>
    </source>
</evidence>
<dbReference type="Proteomes" id="UP000327493">
    <property type="component" value="Chromosome 9"/>
</dbReference>
<dbReference type="AlphaFoldDB" id="A0A5J5D507"/>
<reference evidence="1 2" key="1">
    <citation type="submission" date="2019-08" db="EMBL/GenBank/DDBJ databases">
        <title>A chromosome-level genome assembly, high-density linkage maps, and genome scans reveal the genomic architecture of hybrid incompatibilities underlying speciation via character displacement in darters (Percidae: Etheostominae).</title>
        <authorList>
            <person name="Moran R.L."/>
            <person name="Catchen J.M."/>
            <person name="Fuller R.C."/>
        </authorList>
    </citation>
    <scope>NUCLEOTIDE SEQUENCE [LARGE SCALE GENOMIC DNA]</scope>
    <source>
        <strain evidence="1">EspeVRDwgs_2016</strain>
        <tissue evidence="1">Muscle</tissue>
    </source>
</reference>
<proteinExistence type="predicted"/>
<evidence type="ECO:0000313" key="2">
    <source>
        <dbReference type="Proteomes" id="UP000327493"/>
    </source>
</evidence>
<name>A0A5J5D507_9PERO</name>
<accession>A0A5J5D507</accession>
<keyword evidence="2" id="KW-1185">Reference proteome</keyword>
<dbReference type="EMBL" id="VOFY01000009">
    <property type="protein sequence ID" value="KAA8589782.1"/>
    <property type="molecule type" value="Genomic_DNA"/>
</dbReference>
<protein>
    <submittedName>
        <fullName evidence="1">Uncharacterized protein</fullName>
    </submittedName>
</protein>
<organism evidence="1 2">
    <name type="scientific">Etheostoma spectabile</name>
    <name type="common">orangethroat darter</name>
    <dbReference type="NCBI Taxonomy" id="54343"/>
    <lineage>
        <taxon>Eukaryota</taxon>
        <taxon>Metazoa</taxon>
        <taxon>Chordata</taxon>
        <taxon>Craniata</taxon>
        <taxon>Vertebrata</taxon>
        <taxon>Euteleostomi</taxon>
        <taxon>Actinopterygii</taxon>
        <taxon>Neopterygii</taxon>
        <taxon>Teleostei</taxon>
        <taxon>Neoteleostei</taxon>
        <taxon>Acanthomorphata</taxon>
        <taxon>Eupercaria</taxon>
        <taxon>Perciformes</taxon>
        <taxon>Percoidei</taxon>
        <taxon>Percidae</taxon>
        <taxon>Etheostomatinae</taxon>
        <taxon>Etheostoma</taxon>
    </lineage>
</organism>
<sequence>MHEISNIWPRRPDQIQQMNQVVLLTGSHLNPSNGPFFHFNLHLLLLELFRRHFPACFNF</sequence>